<feature type="region of interest" description="Disordered" evidence="6">
    <location>
        <begin position="1"/>
        <end position="63"/>
    </location>
</feature>
<evidence type="ECO:0000259" key="8">
    <source>
        <dbReference type="Pfam" id="PF02687"/>
    </source>
</evidence>
<dbReference type="OrthoDB" id="313105at2759"/>
<feature type="transmembrane region" description="Helical" evidence="7">
    <location>
        <begin position="1031"/>
        <end position="1054"/>
    </location>
</feature>
<sequence>MRHHRYSGKKPSESKSSKNKDKQQNSQAQKSNQKKQSQDNKQNDKNDKQSRNNSPKKGSQRNSIVNVKKNRFKVFIQAQIVSNRKHHTDIPMILMIVKIFMEGTFVQIYGNFLCRFWNPLVSFMKRFGLRTKVSPKLKFLTMYQWREMNRNKFQLGLSFCSIFVIVLSTLLVSSSIEKTPVAFFNFAQTNHGEIDAIITPGQSGPSQGTEKQYFLNYTAITEGLSNFKYQLSPRKTFCGTEIRKHNPENQANNMQLQSHNGFDQHNNENLTDTDLAKQNIMDESLRHFTCLALIDTDKERQIRIGINYELPKMKRGECYFHQQQLDDLGAKIGDTLELDIMIEQLYLEFIKLYNKHADYYALPKMQNVQMTSRTQVKCKVMHAIQKQTLKFSKQFDKMTSMMEYDQFMGLILDNLPQELKDNALFLRFLKQRKIRLEDYADHLVMSLPTPRNRWYTKRSYDETQYIVTHYFNKFIDRVGFYSVSVDCKLLLEISKIARNNVLLTLLFDFVLLMFIVISTLLIHSLIMIRIETRSLETAVARMNGLNKHDLIKMMIISCSFFVVPAVILAFICSYPLLGLLYSAVLKEKLQDDFLPIPSRQAVGLALFVSLIVPFLSAIMPIKQQLAKNLADALRFDRSKVQSHSYSVEENSKAEMMQKTCFGILTTGYGFIVYYFMPLAMISDDLGMLLRIFSFLLFCLGVGLCLLSMNLERSLETFLVWSFFWEPESFKRLLKNNLRAHMSRNKLTTLIYSFAFAFIMFVMFTVNTQIDTHQNHVQLRNGQFPSFESLGSKTAIDVEKIDDALMKHKDIIESFSYVPYDSTQYPGSNDKEIKVTDESRQIEFEAKLFGMMPNFFKTTEKKFYEVFRNNSGLDITEQLYSARGSQGAIVGTLVGQLAGQNSHKIEQLKTIVINKFQQKFKQSIKIRPIIQLNQGPLLKFTDRFPLENLYFHSVLMSLPMLAHHIGIRIKDIPFERLIVKLKSGIDIKEEQKIFKEIKNNLPPHEFNQIKFESMDRSHAQVLKDIMQNVFNMIIFLTLALSFLSLSSSMTSNIYEQSKEIGTLRAMGLKQSRLIQLYVYESYILAVSSSLLGVMIGFTMSYTLNCQFKILTGIPTASYYPTYQVLIIALSSTVCAIISTYRPVKKMTDLEISDILRMA</sequence>
<proteinExistence type="predicted"/>
<keyword evidence="5 7" id="KW-0472">Membrane</keyword>
<dbReference type="InParanoid" id="A0A078AZS0"/>
<feature type="transmembrane region" description="Helical" evidence="7">
    <location>
        <begin position="1120"/>
        <end position="1139"/>
    </location>
</feature>
<evidence type="ECO:0000256" key="6">
    <source>
        <dbReference type="SAM" id="MobiDB-lite"/>
    </source>
</evidence>
<dbReference type="Pfam" id="PF02687">
    <property type="entry name" value="FtsX"/>
    <property type="match status" value="2"/>
</dbReference>
<evidence type="ECO:0000256" key="1">
    <source>
        <dbReference type="ARBA" id="ARBA00004651"/>
    </source>
</evidence>
<organism evidence="9 10">
    <name type="scientific">Stylonychia lemnae</name>
    <name type="common">Ciliate</name>
    <dbReference type="NCBI Taxonomy" id="5949"/>
    <lineage>
        <taxon>Eukaryota</taxon>
        <taxon>Sar</taxon>
        <taxon>Alveolata</taxon>
        <taxon>Ciliophora</taxon>
        <taxon>Intramacronucleata</taxon>
        <taxon>Spirotrichea</taxon>
        <taxon>Stichotrichia</taxon>
        <taxon>Sporadotrichida</taxon>
        <taxon>Oxytrichidae</taxon>
        <taxon>Stylonychinae</taxon>
        <taxon>Stylonychia</taxon>
    </lineage>
</organism>
<protein>
    <submittedName>
        <fullName evidence="9">Family protein</fullName>
    </submittedName>
</protein>
<feature type="compositionally biased region" description="Low complexity" evidence="6">
    <location>
        <begin position="24"/>
        <end position="35"/>
    </location>
</feature>
<dbReference type="AlphaFoldDB" id="A0A078AZS0"/>
<feature type="transmembrane region" description="Helical" evidence="7">
    <location>
        <begin position="601"/>
        <end position="621"/>
    </location>
</feature>
<evidence type="ECO:0000256" key="5">
    <source>
        <dbReference type="ARBA" id="ARBA00023136"/>
    </source>
</evidence>
<dbReference type="GO" id="GO:0005886">
    <property type="term" value="C:plasma membrane"/>
    <property type="evidence" value="ECO:0007669"/>
    <property type="project" value="UniProtKB-SubCell"/>
</dbReference>
<feature type="compositionally biased region" description="Basic and acidic residues" evidence="6">
    <location>
        <begin position="10"/>
        <end position="23"/>
    </location>
</feature>
<reference evidence="9 10" key="1">
    <citation type="submission" date="2014-06" db="EMBL/GenBank/DDBJ databases">
        <authorList>
            <person name="Swart Estienne"/>
        </authorList>
    </citation>
    <scope>NUCLEOTIDE SEQUENCE [LARGE SCALE GENOMIC DNA]</scope>
    <source>
        <strain evidence="9 10">130c</strain>
    </source>
</reference>
<evidence type="ECO:0000313" key="10">
    <source>
        <dbReference type="Proteomes" id="UP000039865"/>
    </source>
</evidence>
<dbReference type="Proteomes" id="UP000039865">
    <property type="component" value="Unassembled WGS sequence"/>
</dbReference>
<dbReference type="OMA" id="LIMIRIE"/>
<dbReference type="EMBL" id="CCKQ01014890">
    <property type="protein sequence ID" value="CDW86692.1"/>
    <property type="molecule type" value="Genomic_DNA"/>
</dbReference>
<dbReference type="PANTHER" id="PTHR32522:SF3">
    <property type="entry name" value="ABC3 TRANSPORTER PERMEASE PROTEIN DOMAIN-CONTAINING PROTEIN"/>
    <property type="match status" value="1"/>
</dbReference>
<feature type="transmembrane region" description="Helical" evidence="7">
    <location>
        <begin position="155"/>
        <end position="176"/>
    </location>
</feature>
<feature type="transmembrane region" description="Helical" evidence="7">
    <location>
        <begin position="1075"/>
        <end position="1100"/>
    </location>
</feature>
<gene>
    <name evidence="9" type="primary">Contig575.g633</name>
    <name evidence="9" type="ORF">STYLEM_15790</name>
</gene>
<dbReference type="InterPro" id="IPR003838">
    <property type="entry name" value="ABC3_permease_C"/>
</dbReference>
<keyword evidence="10" id="KW-1185">Reference proteome</keyword>
<feature type="domain" description="ABC3 transporter permease C-terminal" evidence="8">
    <location>
        <begin position="1030"/>
        <end position="1144"/>
    </location>
</feature>
<evidence type="ECO:0000256" key="7">
    <source>
        <dbReference type="SAM" id="Phobius"/>
    </source>
</evidence>
<comment type="subcellular location">
    <subcellularLocation>
        <location evidence="1">Cell membrane</location>
        <topology evidence="1">Multi-pass membrane protein</topology>
    </subcellularLocation>
</comment>
<feature type="transmembrane region" description="Helical" evidence="7">
    <location>
        <begin position="746"/>
        <end position="765"/>
    </location>
</feature>
<evidence type="ECO:0000256" key="4">
    <source>
        <dbReference type="ARBA" id="ARBA00022989"/>
    </source>
</evidence>
<evidence type="ECO:0000313" key="9">
    <source>
        <dbReference type="EMBL" id="CDW86692.1"/>
    </source>
</evidence>
<evidence type="ECO:0000256" key="3">
    <source>
        <dbReference type="ARBA" id="ARBA00022692"/>
    </source>
</evidence>
<feature type="transmembrane region" description="Helical" evidence="7">
    <location>
        <begin position="550"/>
        <end position="581"/>
    </location>
</feature>
<feature type="transmembrane region" description="Helical" evidence="7">
    <location>
        <begin position="501"/>
        <end position="530"/>
    </location>
</feature>
<dbReference type="PANTHER" id="PTHR32522">
    <property type="match status" value="1"/>
</dbReference>
<feature type="compositionally biased region" description="Basic and acidic residues" evidence="6">
    <location>
        <begin position="36"/>
        <end position="50"/>
    </location>
</feature>
<keyword evidence="2" id="KW-1003">Cell membrane</keyword>
<name>A0A078AZS0_STYLE</name>
<keyword evidence="4 7" id="KW-1133">Transmembrane helix</keyword>
<feature type="domain" description="ABC3 transporter permease C-terminal" evidence="8">
    <location>
        <begin position="509"/>
        <end position="625"/>
    </location>
</feature>
<accession>A0A078AZS0</accession>
<keyword evidence="3 7" id="KW-0812">Transmembrane</keyword>
<evidence type="ECO:0000256" key="2">
    <source>
        <dbReference type="ARBA" id="ARBA00022475"/>
    </source>
</evidence>
<feature type="transmembrane region" description="Helical" evidence="7">
    <location>
        <begin position="660"/>
        <end position="681"/>
    </location>
</feature>
<feature type="transmembrane region" description="Helical" evidence="7">
    <location>
        <begin position="687"/>
        <end position="706"/>
    </location>
</feature>